<name>A0A3S0QSQ5_9HYPH</name>
<dbReference type="InterPro" id="IPR011008">
    <property type="entry name" value="Dimeric_a/b-barrel"/>
</dbReference>
<dbReference type="Pfam" id="PF03992">
    <property type="entry name" value="ABM"/>
    <property type="match status" value="1"/>
</dbReference>
<reference evidence="3" key="1">
    <citation type="submission" date="2018-11" db="EMBL/GenBank/DDBJ databases">
        <title>Rhizobium chutanense sp. nov., isolated from root nodules of Phaseolus vulgaris in China.</title>
        <authorList>
            <person name="Huo Y."/>
        </authorList>
    </citation>
    <scope>NUCLEOTIDE SEQUENCE [LARGE SCALE GENOMIC DNA]</scope>
    <source>
        <strain evidence="3">CCBAU 65647</strain>
    </source>
</reference>
<dbReference type="Proteomes" id="UP000278823">
    <property type="component" value="Unassembled WGS sequence"/>
</dbReference>
<dbReference type="Gene3D" id="3.30.70.100">
    <property type="match status" value="1"/>
</dbReference>
<dbReference type="InterPro" id="IPR007138">
    <property type="entry name" value="ABM_dom"/>
</dbReference>
<keyword evidence="2" id="KW-0503">Monooxygenase</keyword>
<dbReference type="OrthoDB" id="9797178at2"/>
<evidence type="ECO:0000313" key="3">
    <source>
        <dbReference type="Proteomes" id="UP000278823"/>
    </source>
</evidence>
<evidence type="ECO:0000313" key="2">
    <source>
        <dbReference type="EMBL" id="RUM26887.1"/>
    </source>
</evidence>
<proteinExistence type="predicted"/>
<gene>
    <name evidence="2" type="ORF">EFQ99_01400</name>
</gene>
<accession>A0A3S0QSQ5</accession>
<protein>
    <submittedName>
        <fullName evidence="2">Antibiotic biosynthesis monooxygenase</fullName>
    </submittedName>
</protein>
<dbReference type="GO" id="GO:0004497">
    <property type="term" value="F:monooxygenase activity"/>
    <property type="evidence" value="ECO:0007669"/>
    <property type="project" value="UniProtKB-KW"/>
</dbReference>
<dbReference type="AlphaFoldDB" id="A0A3S0QSQ5"/>
<keyword evidence="2" id="KW-0560">Oxidoreductase</keyword>
<comment type="caution">
    <text evidence="2">The sequence shown here is derived from an EMBL/GenBank/DDBJ whole genome shotgun (WGS) entry which is preliminary data.</text>
</comment>
<keyword evidence="3" id="KW-1185">Reference proteome</keyword>
<feature type="domain" description="ABM" evidence="1">
    <location>
        <begin position="31"/>
        <end position="81"/>
    </location>
</feature>
<evidence type="ECO:0000259" key="1">
    <source>
        <dbReference type="Pfam" id="PF03992"/>
    </source>
</evidence>
<organism evidence="2 3">
    <name type="scientific">Rhizobium vallis</name>
    <dbReference type="NCBI Taxonomy" id="634290"/>
    <lineage>
        <taxon>Bacteria</taxon>
        <taxon>Pseudomonadati</taxon>
        <taxon>Pseudomonadota</taxon>
        <taxon>Alphaproteobacteria</taxon>
        <taxon>Hyphomicrobiales</taxon>
        <taxon>Rhizobiaceae</taxon>
        <taxon>Rhizobium/Agrobacterium group</taxon>
        <taxon>Rhizobium</taxon>
    </lineage>
</organism>
<sequence>MDQSNGPNEETGKVRLSGQLICASLDEIEIVQKYLPEHMRLTRSEPGCLSFEVTQTEDPMIWRVEERFTDRLAFEAHQIRTKASAWGAATSAIRRDYEVSADYQS</sequence>
<dbReference type="SUPFAM" id="SSF54909">
    <property type="entry name" value="Dimeric alpha+beta barrel"/>
    <property type="match status" value="1"/>
</dbReference>
<dbReference type="EMBL" id="RJTH01000001">
    <property type="protein sequence ID" value="RUM26887.1"/>
    <property type="molecule type" value="Genomic_DNA"/>
</dbReference>